<dbReference type="Pfam" id="PF00232">
    <property type="entry name" value="Glyco_hydro_1"/>
    <property type="match status" value="1"/>
</dbReference>
<protein>
    <submittedName>
        <fullName evidence="7">Beta-glucosidase 12</fullName>
    </submittedName>
</protein>
<dbReference type="RefSeq" id="XP_015875971.3">
    <property type="nucleotide sequence ID" value="XM_016020485.4"/>
</dbReference>
<feature type="signal peptide" evidence="5">
    <location>
        <begin position="1"/>
        <end position="28"/>
    </location>
</feature>
<dbReference type="AlphaFoldDB" id="A0A6P3ZLA4"/>
<dbReference type="Gene3D" id="3.20.20.80">
    <property type="entry name" value="Glycosidases"/>
    <property type="match status" value="1"/>
</dbReference>
<dbReference type="InterPro" id="IPR001360">
    <property type="entry name" value="Glyco_hydro_1"/>
</dbReference>
<feature type="chain" id="PRO_5027694758" evidence="5">
    <location>
        <begin position="29"/>
        <end position="524"/>
    </location>
</feature>
<dbReference type="SUPFAM" id="SSF51445">
    <property type="entry name" value="(Trans)glycosidases"/>
    <property type="match status" value="1"/>
</dbReference>
<evidence type="ECO:0000313" key="6">
    <source>
        <dbReference type="Proteomes" id="UP001652623"/>
    </source>
</evidence>
<keyword evidence="3" id="KW-0326">Glycosidase</keyword>
<evidence type="ECO:0000256" key="3">
    <source>
        <dbReference type="ARBA" id="ARBA00023295"/>
    </source>
</evidence>
<gene>
    <name evidence="7" type="primary">LOC107412669</name>
</gene>
<reference evidence="7" key="1">
    <citation type="submission" date="2025-08" db="UniProtKB">
        <authorList>
            <consortium name="RefSeq"/>
        </authorList>
    </citation>
    <scope>IDENTIFICATION</scope>
    <source>
        <tissue evidence="7">Seedling</tissue>
    </source>
</reference>
<evidence type="ECO:0000256" key="5">
    <source>
        <dbReference type="SAM" id="SignalP"/>
    </source>
</evidence>
<name>A0A6P3ZLA4_ZIZJJ</name>
<dbReference type="PANTHER" id="PTHR10353">
    <property type="entry name" value="GLYCOSYL HYDROLASE"/>
    <property type="match status" value="1"/>
</dbReference>
<accession>A0A6P3ZLA4</accession>
<dbReference type="InterPro" id="IPR017853">
    <property type="entry name" value="GH"/>
</dbReference>
<dbReference type="FunFam" id="3.20.20.80:FF:000020">
    <property type="entry name" value="Beta-glucosidase 12"/>
    <property type="match status" value="1"/>
</dbReference>
<dbReference type="GO" id="GO:0005975">
    <property type="term" value="P:carbohydrate metabolic process"/>
    <property type="evidence" value="ECO:0007669"/>
    <property type="project" value="InterPro"/>
</dbReference>
<evidence type="ECO:0000256" key="4">
    <source>
        <dbReference type="RuleBase" id="RU003690"/>
    </source>
</evidence>
<dbReference type="GeneID" id="107412669"/>
<evidence type="ECO:0000256" key="2">
    <source>
        <dbReference type="ARBA" id="ARBA00022801"/>
    </source>
</evidence>
<dbReference type="PANTHER" id="PTHR10353:SF137">
    <property type="entry name" value="MYROSINASE 3-RELATED"/>
    <property type="match status" value="1"/>
</dbReference>
<comment type="similarity">
    <text evidence="1 4">Belongs to the glycosyl hydrolase 1 family.</text>
</comment>
<dbReference type="InterPro" id="IPR033132">
    <property type="entry name" value="GH_1_N_CS"/>
</dbReference>
<evidence type="ECO:0000313" key="7">
    <source>
        <dbReference type="RefSeq" id="XP_015875971.3"/>
    </source>
</evidence>
<keyword evidence="2" id="KW-0378">Hydrolase</keyword>
<keyword evidence="5" id="KW-0732">Signal</keyword>
<proteinExistence type="inferred from homology"/>
<sequence length="524" mass="59865">MASHSGQSQGSVVLVVSVLLVVCGSVRSTSSKENTTTPTTYFDVSSLNRSSFPAGFIFGTASASYQYEGAAREDGKGPSIWDYYSHKYPEKIKDGSNGDVANDQYHRYKEDVGIMKEMNLDGYRFSISWSRLLTNGKLSGGVNKKGIEYYNNLINELLAKGLKPFVTIFHWDLPQALEDEYGGFLSPDIVNHYRDFAELCFKEFGDRVKHWITLNEPWTYSNGGYANANLAPFRCSEWQKLNCTGGDSGTEPYLVAHHLILSHAAAVKLYKDKYQAYQKGLIGITLVSHWMVPYSDSKNDQNAALRALDFMFGWFMDPLTYGDYPRSMRSLVGKRLPKFTKEESRLVKGSFDFLGLNYYTANYARHVFRSNNAGLGSYTTDARANQSTERNGIPIGEKAASNWLYVYPRGFYDLLLYTKTKYRNPLVYITENGIDEFNDPKLTLEQALVDNQRIDYYRRHLYYLQKAIKSGVNVKGYFAWSLLDNFEWSSGYTVRFGINYVDYKHGLTRYPKSSAHWFKAFLKR</sequence>
<evidence type="ECO:0000256" key="1">
    <source>
        <dbReference type="ARBA" id="ARBA00010838"/>
    </source>
</evidence>
<dbReference type="InParanoid" id="A0A6P3ZLA4"/>
<keyword evidence="6" id="KW-1185">Reference proteome</keyword>
<organism evidence="6 7">
    <name type="scientific">Ziziphus jujuba</name>
    <name type="common">Chinese jujube</name>
    <name type="synonym">Ziziphus sativa</name>
    <dbReference type="NCBI Taxonomy" id="326968"/>
    <lineage>
        <taxon>Eukaryota</taxon>
        <taxon>Viridiplantae</taxon>
        <taxon>Streptophyta</taxon>
        <taxon>Embryophyta</taxon>
        <taxon>Tracheophyta</taxon>
        <taxon>Spermatophyta</taxon>
        <taxon>Magnoliopsida</taxon>
        <taxon>eudicotyledons</taxon>
        <taxon>Gunneridae</taxon>
        <taxon>Pentapetalae</taxon>
        <taxon>rosids</taxon>
        <taxon>fabids</taxon>
        <taxon>Rosales</taxon>
        <taxon>Rhamnaceae</taxon>
        <taxon>Paliureae</taxon>
        <taxon>Ziziphus</taxon>
    </lineage>
</organism>
<dbReference type="PROSITE" id="PS00653">
    <property type="entry name" value="GLYCOSYL_HYDROL_F1_2"/>
    <property type="match status" value="1"/>
</dbReference>
<dbReference type="Proteomes" id="UP001652623">
    <property type="component" value="Chromosome 10"/>
</dbReference>
<dbReference type="GO" id="GO:0008422">
    <property type="term" value="F:beta-glucosidase activity"/>
    <property type="evidence" value="ECO:0007669"/>
    <property type="project" value="TreeGrafter"/>
</dbReference>
<dbReference type="KEGG" id="zju:107412669"/>
<dbReference type="PRINTS" id="PR00131">
    <property type="entry name" value="GLHYDRLASE1"/>
</dbReference>